<comment type="pathway">
    <text evidence="1 8">Cofactor biosynthesis; (R)-pantothenate biosynthesis; (R)-pantothenate from (R)-pantoate and beta-alanine: step 1/1.</text>
</comment>
<dbReference type="Gene3D" id="3.30.1300.10">
    <property type="entry name" value="Pantoate-beta-alanine ligase, C-terminal domain"/>
    <property type="match status" value="1"/>
</dbReference>
<dbReference type="Pfam" id="PF02569">
    <property type="entry name" value="Pantoate_ligase"/>
    <property type="match status" value="1"/>
</dbReference>
<evidence type="ECO:0000256" key="5">
    <source>
        <dbReference type="ARBA" id="ARBA00022741"/>
    </source>
</evidence>
<comment type="similarity">
    <text evidence="2 8">Belongs to the pantothenate synthetase family.</text>
</comment>
<evidence type="ECO:0000256" key="6">
    <source>
        <dbReference type="ARBA" id="ARBA00022840"/>
    </source>
</evidence>
<accession>A0ABM9I7G0</accession>
<feature type="binding site" evidence="8">
    <location>
        <position position="61"/>
    </location>
    <ligand>
        <name>beta-alanine</name>
        <dbReference type="ChEBI" id="CHEBI:57966"/>
    </ligand>
</feature>
<evidence type="ECO:0000256" key="4">
    <source>
        <dbReference type="ARBA" id="ARBA00022655"/>
    </source>
</evidence>
<feature type="binding site" evidence="8">
    <location>
        <begin position="30"/>
        <end position="37"/>
    </location>
    <ligand>
        <name>ATP</name>
        <dbReference type="ChEBI" id="CHEBI:30616"/>
    </ligand>
</feature>
<evidence type="ECO:0000313" key="9">
    <source>
        <dbReference type="EMBL" id="CAI8940261.1"/>
    </source>
</evidence>
<dbReference type="InterPro" id="IPR003721">
    <property type="entry name" value="Pantoate_ligase"/>
</dbReference>
<dbReference type="HAMAP" id="MF_00158">
    <property type="entry name" value="PanC"/>
    <property type="match status" value="1"/>
</dbReference>
<gene>
    <name evidence="8 9" type="primary">panC</name>
    <name evidence="9" type="ORF">MSZNOR_4224</name>
</gene>
<keyword evidence="8" id="KW-0963">Cytoplasm</keyword>
<dbReference type="RefSeq" id="WP_026609633.1">
    <property type="nucleotide sequence ID" value="NZ_OX458333.1"/>
</dbReference>
<name>A0ABM9I7G0_9GAMM</name>
<dbReference type="EMBL" id="OX458333">
    <property type="protein sequence ID" value="CAI8940261.1"/>
    <property type="molecule type" value="Genomic_DNA"/>
</dbReference>
<reference evidence="9 10" key="1">
    <citation type="submission" date="2023-03" db="EMBL/GenBank/DDBJ databases">
        <authorList>
            <person name="Pearce D."/>
        </authorList>
    </citation>
    <scope>NUCLEOTIDE SEQUENCE [LARGE SCALE GENOMIC DNA]</scope>
    <source>
        <strain evidence="9">Msz</strain>
    </source>
</reference>
<keyword evidence="5 8" id="KW-0547">Nucleotide-binding</keyword>
<dbReference type="NCBIfam" id="TIGR00125">
    <property type="entry name" value="cyt_tran_rel"/>
    <property type="match status" value="1"/>
</dbReference>
<dbReference type="GO" id="GO:0004592">
    <property type="term" value="F:pantoate-beta-alanine ligase activity"/>
    <property type="evidence" value="ECO:0007669"/>
    <property type="project" value="UniProtKB-EC"/>
</dbReference>
<comment type="catalytic activity">
    <reaction evidence="7 8">
        <text>(R)-pantoate + beta-alanine + ATP = (R)-pantothenate + AMP + diphosphate + H(+)</text>
        <dbReference type="Rhea" id="RHEA:10912"/>
        <dbReference type="ChEBI" id="CHEBI:15378"/>
        <dbReference type="ChEBI" id="CHEBI:15980"/>
        <dbReference type="ChEBI" id="CHEBI:29032"/>
        <dbReference type="ChEBI" id="CHEBI:30616"/>
        <dbReference type="ChEBI" id="CHEBI:33019"/>
        <dbReference type="ChEBI" id="CHEBI:57966"/>
        <dbReference type="ChEBI" id="CHEBI:456215"/>
        <dbReference type="EC" id="6.3.2.1"/>
    </reaction>
</comment>
<dbReference type="Proteomes" id="UP001162030">
    <property type="component" value="Chromosome"/>
</dbReference>
<dbReference type="InterPro" id="IPR004821">
    <property type="entry name" value="Cyt_trans-like"/>
</dbReference>
<feature type="binding site" evidence="8">
    <location>
        <position position="155"/>
    </location>
    <ligand>
        <name>(R)-pantoate</name>
        <dbReference type="ChEBI" id="CHEBI:15980"/>
    </ligand>
</feature>
<sequence length="286" mass="31891">MLIIDSVAALRETVRGWRLKELSVAFVPTMGNLHEGHLHLVREAKRLADRVVVSVFVNPTQFSPGEDFDAYPRTPAADAEKLRGVATDLLFMPSAGELYPAGLGATTFVEVPVLSDELCGRFRPGHFRGVATIVCKLFNLVQPDVALFGEKDYQQLLIIRRMAADLDFPVRIHAVPTVREASGLALSSRNTYLTTEQKEQAALLYRCLCRAAEAIRRGELDFERIERQQIETLQAAGFRPDYFSVRRETDLAPAGPEDSCLVILAAAWLGKARLIDNVRLTRELSR</sequence>
<dbReference type="Gene3D" id="3.40.50.620">
    <property type="entry name" value="HUPs"/>
    <property type="match status" value="1"/>
</dbReference>
<keyword evidence="3 8" id="KW-0436">Ligase</keyword>
<dbReference type="SUPFAM" id="SSF52374">
    <property type="entry name" value="Nucleotidylyl transferase"/>
    <property type="match status" value="1"/>
</dbReference>
<keyword evidence="10" id="KW-1185">Reference proteome</keyword>
<organism evidence="9 10">
    <name type="scientific">Methylocaldum szegediense</name>
    <dbReference type="NCBI Taxonomy" id="73780"/>
    <lineage>
        <taxon>Bacteria</taxon>
        <taxon>Pseudomonadati</taxon>
        <taxon>Pseudomonadota</taxon>
        <taxon>Gammaproteobacteria</taxon>
        <taxon>Methylococcales</taxon>
        <taxon>Methylococcaceae</taxon>
        <taxon>Methylocaldum</taxon>
    </lineage>
</organism>
<proteinExistence type="inferred from homology"/>
<evidence type="ECO:0000256" key="7">
    <source>
        <dbReference type="ARBA" id="ARBA00048258"/>
    </source>
</evidence>
<feature type="binding site" evidence="8">
    <location>
        <position position="178"/>
    </location>
    <ligand>
        <name>ATP</name>
        <dbReference type="ChEBI" id="CHEBI:30616"/>
    </ligand>
</feature>
<comment type="miscellaneous">
    <text evidence="8">The reaction proceeds by a bi uni uni bi ping pong mechanism.</text>
</comment>
<dbReference type="NCBIfam" id="TIGR00018">
    <property type="entry name" value="panC"/>
    <property type="match status" value="1"/>
</dbReference>
<evidence type="ECO:0000256" key="3">
    <source>
        <dbReference type="ARBA" id="ARBA00022598"/>
    </source>
</evidence>
<evidence type="ECO:0000256" key="1">
    <source>
        <dbReference type="ARBA" id="ARBA00004990"/>
    </source>
</evidence>
<feature type="binding site" evidence="8">
    <location>
        <begin position="186"/>
        <end position="189"/>
    </location>
    <ligand>
        <name>ATP</name>
        <dbReference type="ChEBI" id="CHEBI:30616"/>
    </ligand>
</feature>
<evidence type="ECO:0000256" key="8">
    <source>
        <dbReference type="HAMAP-Rule" id="MF_00158"/>
    </source>
</evidence>
<dbReference type="PANTHER" id="PTHR21299">
    <property type="entry name" value="CYTIDYLATE KINASE/PANTOATE-BETA-ALANINE LIGASE"/>
    <property type="match status" value="1"/>
</dbReference>
<dbReference type="EC" id="6.3.2.1" evidence="8"/>
<feature type="active site" description="Proton donor" evidence="8">
    <location>
        <position position="37"/>
    </location>
</feature>
<keyword evidence="6 8" id="KW-0067">ATP-binding</keyword>
<evidence type="ECO:0000313" key="10">
    <source>
        <dbReference type="Proteomes" id="UP001162030"/>
    </source>
</evidence>
<feature type="binding site" evidence="8">
    <location>
        <position position="61"/>
    </location>
    <ligand>
        <name>(R)-pantoate</name>
        <dbReference type="ChEBI" id="CHEBI:15980"/>
    </ligand>
</feature>
<dbReference type="InterPro" id="IPR014729">
    <property type="entry name" value="Rossmann-like_a/b/a_fold"/>
</dbReference>
<dbReference type="PANTHER" id="PTHR21299:SF1">
    <property type="entry name" value="PANTOATE--BETA-ALANINE LIGASE"/>
    <property type="match status" value="1"/>
</dbReference>
<protein>
    <recommendedName>
        <fullName evidence="8">Pantothenate synthetase</fullName>
        <shortName evidence="8">PS</shortName>
        <ecNumber evidence="8">6.3.2.1</ecNumber>
    </recommendedName>
    <alternativeName>
        <fullName evidence="8">Pantoate--beta-alanine ligase</fullName>
    </alternativeName>
    <alternativeName>
        <fullName evidence="8">Pantoate-activating enzyme</fullName>
    </alternativeName>
</protein>
<comment type="subcellular location">
    <subcellularLocation>
        <location evidence="8">Cytoplasm</location>
    </subcellularLocation>
</comment>
<comment type="function">
    <text evidence="8">Catalyzes the condensation of pantoate with beta-alanine in an ATP-dependent reaction via a pantoyl-adenylate intermediate.</text>
</comment>
<feature type="binding site" evidence="8">
    <location>
        <begin position="149"/>
        <end position="152"/>
    </location>
    <ligand>
        <name>ATP</name>
        <dbReference type="ChEBI" id="CHEBI:30616"/>
    </ligand>
</feature>
<dbReference type="InterPro" id="IPR042176">
    <property type="entry name" value="Pantoate_ligase_C"/>
</dbReference>
<comment type="subunit">
    <text evidence="8">Homodimer.</text>
</comment>
<evidence type="ECO:0000256" key="2">
    <source>
        <dbReference type="ARBA" id="ARBA00009256"/>
    </source>
</evidence>
<keyword evidence="4 8" id="KW-0566">Pantothenate biosynthesis</keyword>
<dbReference type="CDD" id="cd00560">
    <property type="entry name" value="PanC"/>
    <property type="match status" value="1"/>
</dbReference>